<proteinExistence type="predicted"/>
<comment type="caution">
    <text evidence="3">The sequence shown here is derived from an EMBL/GenBank/DDBJ whole genome shotgun (WGS) entry which is preliminary data.</text>
</comment>
<dbReference type="RefSeq" id="XP_020135413.1">
    <property type="nucleotide sequence ID" value="XM_020269872.1"/>
</dbReference>
<evidence type="ECO:0000256" key="2">
    <source>
        <dbReference type="SAM" id="Phobius"/>
    </source>
</evidence>
<accession>A0A1J9RKS6</accession>
<keyword evidence="2" id="KW-0472">Membrane</keyword>
<feature type="compositionally biased region" description="Basic and acidic residues" evidence="1">
    <location>
        <begin position="242"/>
        <end position="255"/>
    </location>
</feature>
<feature type="transmembrane region" description="Helical" evidence="2">
    <location>
        <begin position="71"/>
        <end position="92"/>
    </location>
</feature>
<evidence type="ECO:0000313" key="3">
    <source>
        <dbReference type="EMBL" id="OJD40570.1"/>
    </source>
</evidence>
<evidence type="ECO:0000256" key="1">
    <source>
        <dbReference type="SAM" id="MobiDB-lite"/>
    </source>
</evidence>
<evidence type="ECO:0000313" key="4">
    <source>
        <dbReference type="Proteomes" id="UP000183809"/>
    </source>
</evidence>
<name>A0A1J9RKS6_9PEZI</name>
<keyword evidence="2" id="KW-1133">Transmembrane helix</keyword>
<feature type="region of interest" description="Disordered" evidence="1">
    <location>
        <begin position="35"/>
        <end position="59"/>
    </location>
</feature>
<dbReference type="EMBL" id="MNUE01000001">
    <property type="protein sequence ID" value="OJD40570.1"/>
    <property type="molecule type" value="Genomic_DNA"/>
</dbReference>
<feature type="region of interest" description="Disordered" evidence="1">
    <location>
        <begin position="1"/>
        <end position="21"/>
    </location>
</feature>
<feature type="region of interest" description="Disordered" evidence="1">
    <location>
        <begin position="227"/>
        <end position="256"/>
    </location>
</feature>
<dbReference type="OrthoDB" id="10610386at2759"/>
<dbReference type="GeneID" id="31010131"/>
<dbReference type="AlphaFoldDB" id="A0A1J9RKS6"/>
<reference evidence="3 4" key="1">
    <citation type="submission" date="2016-10" db="EMBL/GenBank/DDBJ databases">
        <title>Proteomics and genomics reveal pathogen-plant mechanisms compatible with a hemibiotrophic lifestyle of Diplodia corticola.</title>
        <authorList>
            <person name="Fernandes I."/>
            <person name="De Jonge R."/>
            <person name="Van De Peer Y."/>
            <person name="Devreese B."/>
            <person name="Alves A."/>
            <person name="Esteves A.C."/>
        </authorList>
    </citation>
    <scope>NUCLEOTIDE SEQUENCE [LARGE SCALE GENOMIC DNA]</scope>
    <source>
        <strain evidence="3 4">CBS 112549</strain>
    </source>
</reference>
<dbReference type="Proteomes" id="UP000183809">
    <property type="component" value="Unassembled WGS sequence"/>
</dbReference>
<gene>
    <name evidence="3" type="ORF">BKCO1_1000471</name>
</gene>
<sequence>MTGARTPTTTATTSLETNTSELPIQEFIRRQRLRNDLITCSPNPSPRRRRRALSPPPPPSVIYNPPPTIPFLHLLPTLLLLFLLLSTLHHLLRPHLDSLRFRTATTIIPQPLHHHPTTSPSPPAPFLHIHHHHHAHALAANQSLTHLLTLHAPVSHTHIPALSAVRHATYPAARALAALEARLSSISGRNDTSITTSAAARRGVAGARDALRELQRASEGWAAEGGGLLVFSSGDGEGEGEGEGRGGDDGGRRDGVGAALVGGLRGLMMRGRGRGVLVDDGEEEGGWGSRALRDGTAAAAPAARRDRWWLKGWTTRPLKETREPPPPPPPPGKRRGDIVDWRLRTACQAAVFGQALDEVEERRGPAQLRLAEEVTRAVGRVDRAVLGVCRDVGEMLGRADLVCTDALTVLWREVAPQALASVTDIEGIWKARMEAAEAAEALTKDLEALMDEAKVQRDGIDVWMMLLEQVPGDSVEEKCRLKAPVLPRDT</sequence>
<keyword evidence="2" id="KW-0812">Transmembrane</keyword>
<feature type="region of interest" description="Disordered" evidence="1">
    <location>
        <begin position="313"/>
        <end position="336"/>
    </location>
</feature>
<protein>
    <submittedName>
        <fullName evidence="3">Uncharacterized protein</fullName>
    </submittedName>
</protein>
<organism evidence="3 4">
    <name type="scientific">Diplodia corticola</name>
    <dbReference type="NCBI Taxonomy" id="236234"/>
    <lineage>
        <taxon>Eukaryota</taxon>
        <taxon>Fungi</taxon>
        <taxon>Dikarya</taxon>
        <taxon>Ascomycota</taxon>
        <taxon>Pezizomycotina</taxon>
        <taxon>Dothideomycetes</taxon>
        <taxon>Dothideomycetes incertae sedis</taxon>
        <taxon>Botryosphaeriales</taxon>
        <taxon>Botryosphaeriaceae</taxon>
        <taxon>Diplodia</taxon>
    </lineage>
</organism>
<keyword evidence="4" id="KW-1185">Reference proteome</keyword>